<dbReference type="Proteomes" id="UP000253410">
    <property type="component" value="Unassembled WGS sequence"/>
</dbReference>
<comment type="caution">
    <text evidence="1">The sequence shown here is derived from an EMBL/GenBank/DDBJ whole genome shotgun (WGS) entry which is preliminary data.</text>
</comment>
<evidence type="ECO:0000313" key="2">
    <source>
        <dbReference type="Proteomes" id="UP000253410"/>
    </source>
</evidence>
<sequence length="122" mass="14214">MPKDKGCTCNRYIPFILQLLQFRFYFEPVCFAAPRPGPGAFNFMSGCAPLIRFLKAVDKMRLKNRYCVSKLFQIFFLHTSTSMVPDFLLLKKFQLFKGKNSSEAREPRFSLNGNHAYEKNIQ</sequence>
<dbReference type="AlphaFoldDB" id="A0A365XP05"/>
<gene>
    <name evidence="1" type="ORF">DF182_31370</name>
</gene>
<proteinExistence type="predicted"/>
<dbReference type="EMBL" id="QFFJ01000003">
    <property type="protein sequence ID" value="RBL88037.1"/>
    <property type="molecule type" value="Genomic_DNA"/>
</dbReference>
<name>A0A365XP05_9BACT</name>
<protein>
    <submittedName>
        <fullName evidence="1">Uncharacterized protein</fullName>
    </submittedName>
</protein>
<accession>A0A365XP05</accession>
<keyword evidence="2" id="KW-1185">Reference proteome</keyword>
<reference evidence="1 2" key="1">
    <citation type="submission" date="2018-05" db="EMBL/GenBank/DDBJ databases">
        <title>Chitinophaga sp. K3CV102501T nov., isolated from isolated from a monsoon evergreen broad-leaved forest soil.</title>
        <authorList>
            <person name="Lv Y."/>
        </authorList>
    </citation>
    <scope>NUCLEOTIDE SEQUENCE [LARGE SCALE GENOMIC DNA]</scope>
    <source>
        <strain evidence="1 2">GDMCC 1.1325</strain>
    </source>
</reference>
<evidence type="ECO:0000313" key="1">
    <source>
        <dbReference type="EMBL" id="RBL88037.1"/>
    </source>
</evidence>
<organism evidence="1 2">
    <name type="scientific">Chitinophaga flava</name>
    <dbReference type="NCBI Taxonomy" id="2259036"/>
    <lineage>
        <taxon>Bacteria</taxon>
        <taxon>Pseudomonadati</taxon>
        <taxon>Bacteroidota</taxon>
        <taxon>Chitinophagia</taxon>
        <taxon>Chitinophagales</taxon>
        <taxon>Chitinophagaceae</taxon>
        <taxon>Chitinophaga</taxon>
    </lineage>
</organism>